<dbReference type="GeneID" id="9951078"/>
<evidence type="ECO:0000256" key="1">
    <source>
        <dbReference type="SAM" id="MobiDB-lite"/>
    </source>
</evidence>
<name>A0A1S0TJ81_LOALO</name>
<proteinExistence type="predicted"/>
<feature type="region of interest" description="Disordered" evidence="1">
    <location>
        <begin position="106"/>
        <end position="132"/>
    </location>
</feature>
<dbReference type="KEGG" id="loa:LOAG_13607"/>
<dbReference type="EMBL" id="JH712299">
    <property type="protein sequence ID" value="EFO14908.1"/>
    <property type="molecule type" value="Genomic_DNA"/>
</dbReference>
<keyword evidence="2" id="KW-0812">Transmembrane</keyword>
<feature type="non-terminal residue" evidence="3">
    <location>
        <position position="1"/>
    </location>
</feature>
<accession>A0A1S0TJ81</accession>
<organism evidence="3">
    <name type="scientific">Loa loa</name>
    <name type="common">Eye worm</name>
    <name type="synonym">Filaria loa</name>
    <dbReference type="NCBI Taxonomy" id="7209"/>
    <lineage>
        <taxon>Eukaryota</taxon>
        <taxon>Metazoa</taxon>
        <taxon>Ecdysozoa</taxon>
        <taxon>Nematoda</taxon>
        <taxon>Chromadorea</taxon>
        <taxon>Rhabditida</taxon>
        <taxon>Spirurina</taxon>
        <taxon>Spiruromorpha</taxon>
        <taxon>Filarioidea</taxon>
        <taxon>Onchocercidae</taxon>
        <taxon>Loa</taxon>
    </lineage>
</organism>
<feature type="transmembrane region" description="Helical" evidence="2">
    <location>
        <begin position="12"/>
        <end position="31"/>
    </location>
</feature>
<gene>
    <name evidence="3" type="ORF">LOAG_13607</name>
</gene>
<keyword evidence="2" id="KW-0472">Membrane</keyword>
<dbReference type="RefSeq" id="XP_003149161.1">
    <property type="nucleotide sequence ID" value="XM_003149113.1"/>
</dbReference>
<evidence type="ECO:0000313" key="3">
    <source>
        <dbReference type="EMBL" id="EFO14908.1"/>
    </source>
</evidence>
<evidence type="ECO:0000256" key="2">
    <source>
        <dbReference type="SAM" id="Phobius"/>
    </source>
</evidence>
<protein>
    <submittedName>
        <fullName evidence="3">Uncharacterized protein</fullName>
    </submittedName>
</protein>
<keyword evidence="2" id="KW-1133">Transmembrane helix</keyword>
<dbReference type="AlphaFoldDB" id="A0A1S0TJ81"/>
<sequence>YEYEISRTTLTKLRITIITTTITATVITLAITIKDNKSNNNSTIITTTITATVITIAITIKDNKSNSNSTIIIPEVTTTIIITRVTITKRVTTKITVAGITNDKCDVRSGKKKKKNCQSENSLSPKTGKPVN</sequence>
<dbReference type="InParanoid" id="A0A1S0TJ81"/>
<dbReference type="CTD" id="9951078"/>
<feature type="transmembrane region" description="Helical" evidence="2">
    <location>
        <begin position="43"/>
        <end position="60"/>
    </location>
</feature>
<reference evidence="3" key="1">
    <citation type="submission" date="2012-04" db="EMBL/GenBank/DDBJ databases">
        <title>The Genome Sequence of Loa loa.</title>
        <authorList>
            <consortium name="The Broad Institute Genome Sequencing Platform"/>
            <consortium name="Broad Institute Genome Sequencing Center for Infectious Disease"/>
            <person name="Nutman T.B."/>
            <person name="Fink D.L."/>
            <person name="Russ C."/>
            <person name="Young S."/>
            <person name="Zeng Q."/>
            <person name="Gargeya S."/>
            <person name="Alvarado L."/>
            <person name="Berlin A."/>
            <person name="Chapman S.B."/>
            <person name="Chen Z."/>
            <person name="Freedman E."/>
            <person name="Gellesch M."/>
            <person name="Goldberg J."/>
            <person name="Griggs A."/>
            <person name="Gujja S."/>
            <person name="Heilman E.R."/>
            <person name="Heiman D."/>
            <person name="Howarth C."/>
            <person name="Mehta T."/>
            <person name="Neiman D."/>
            <person name="Pearson M."/>
            <person name="Roberts A."/>
            <person name="Saif S."/>
            <person name="Shea T."/>
            <person name="Shenoy N."/>
            <person name="Sisk P."/>
            <person name="Stolte C."/>
            <person name="Sykes S."/>
            <person name="White J."/>
            <person name="Yandava C."/>
            <person name="Haas B."/>
            <person name="Henn M.R."/>
            <person name="Nusbaum C."/>
            <person name="Birren B."/>
        </authorList>
    </citation>
    <scope>NUCLEOTIDE SEQUENCE [LARGE SCALE GENOMIC DNA]</scope>
</reference>